<organism evidence="6 7">
    <name type="scientific">Corynebacterium minutissimum</name>
    <dbReference type="NCBI Taxonomy" id="38301"/>
    <lineage>
        <taxon>Bacteria</taxon>
        <taxon>Bacillati</taxon>
        <taxon>Actinomycetota</taxon>
        <taxon>Actinomycetes</taxon>
        <taxon>Mycobacteriales</taxon>
        <taxon>Corynebacteriaceae</taxon>
        <taxon>Corynebacterium</taxon>
    </lineage>
</organism>
<evidence type="ECO:0000256" key="1">
    <source>
        <dbReference type="ARBA" id="ARBA00005417"/>
    </source>
</evidence>
<evidence type="ECO:0000313" key="6">
    <source>
        <dbReference type="EMBL" id="SQI01176.1"/>
    </source>
</evidence>
<keyword evidence="3" id="KW-0547">Nucleotide-binding</keyword>
<dbReference type="PROSITE" id="PS00211">
    <property type="entry name" value="ABC_TRANSPORTER_1"/>
    <property type="match status" value="1"/>
</dbReference>
<dbReference type="EMBL" id="LS483460">
    <property type="protein sequence ID" value="SQI01176.1"/>
    <property type="molecule type" value="Genomic_DNA"/>
</dbReference>
<dbReference type="InterPro" id="IPR017871">
    <property type="entry name" value="ABC_transporter-like_CS"/>
</dbReference>
<dbReference type="PANTHER" id="PTHR43335:SF4">
    <property type="entry name" value="ABC TRANSPORTER, ATP-BINDING PROTEIN"/>
    <property type="match status" value="1"/>
</dbReference>
<proteinExistence type="inferred from homology"/>
<keyword evidence="4 6" id="KW-0067">ATP-binding</keyword>
<evidence type="ECO:0000256" key="4">
    <source>
        <dbReference type="ARBA" id="ARBA00022840"/>
    </source>
</evidence>
<dbReference type="GO" id="GO:0005524">
    <property type="term" value="F:ATP binding"/>
    <property type="evidence" value="ECO:0007669"/>
    <property type="project" value="UniProtKB-KW"/>
</dbReference>
<evidence type="ECO:0000259" key="5">
    <source>
        <dbReference type="PROSITE" id="PS50893"/>
    </source>
</evidence>
<dbReference type="PANTHER" id="PTHR43335">
    <property type="entry name" value="ABC TRANSPORTER, ATP-BINDING PROTEIN"/>
    <property type="match status" value="1"/>
</dbReference>
<gene>
    <name evidence="6" type="primary">ecsA</name>
    <name evidence="6" type="ORF">NCTC10288_02508</name>
</gene>
<dbReference type="InterPro" id="IPR027417">
    <property type="entry name" value="P-loop_NTPase"/>
</dbReference>
<reference evidence="6 7" key="1">
    <citation type="submission" date="2018-06" db="EMBL/GenBank/DDBJ databases">
        <authorList>
            <consortium name="Pathogen Informatics"/>
            <person name="Doyle S."/>
        </authorList>
    </citation>
    <scope>NUCLEOTIDE SEQUENCE [LARGE SCALE GENOMIC DNA]</scope>
    <source>
        <strain evidence="6 7">NCTC10288</strain>
    </source>
</reference>
<dbReference type="STRING" id="38301.NX84_01400"/>
<dbReference type="SUPFAM" id="SSF52540">
    <property type="entry name" value="P-loop containing nucleoside triphosphate hydrolases"/>
    <property type="match status" value="1"/>
</dbReference>
<accession>A0A2X4RG23</accession>
<evidence type="ECO:0000313" key="7">
    <source>
        <dbReference type="Proteomes" id="UP000249264"/>
    </source>
</evidence>
<dbReference type="InterPro" id="IPR003593">
    <property type="entry name" value="AAA+_ATPase"/>
</dbReference>
<evidence type="ECO:0000256" key="2">
    <source>
        <dbReference type="ARBA" id="ARBA00022448"/>
    </source>
</evidence>
<comment type="similarity">
    <text evidence="1">Belongs to the ABC transporter superfamily.</text>
</comment>
<name>A0A2X4RG23_9CORY</name>
<dbReference type="GO" id="GO:0016887">
    <property type="term" value="F:ATP hydrolysis activity"/>
    <property type="evidence" value="ECO:0007669"/>
    <property type="project" value="InterPro"/>
</dbReference>
<dbReference type="InterPro" id="IPR003439">
    <property type="entry name" value="ABC_transporter-like_ATP-bd"/>
</dbReference>
<sequence length="228" mass="24263">MPLINIVRGMNTVFTARDITVSFAEHEVVHGANLTASPGRITALLGPNGAGKSTTLRAALGLVKATGTKHINGAIGLLLDDGGLVTSLTGRQHLQAMARLYGVDKHRVQEILELVDMSHRCDRQLKTYSLGMKRRIALAGALLQDPDIIILDEPSSGLDPDGIRWLGEVLCAEASRGKAIIMATHHLAEAAAVAHDVVIISRGHTTFTGVLSEIPDLEATYFAHATKG</sequence>
<dbReference type="AlphaFoldDB" id="A0A2X4RG23"/>
<dbReference type="KEGG" id="cmin:NCTC10288_02508"/>
<evidence type="ECO:0000256" key="3">
    <source>
        <dbReference type="ARBA" id="ARBA00022741"/>
    </source>
</evidence>
<dbReference type="SMART" id="SM00382">
    <property type="entry name" value="AAA"/>
    <property type="match status" value="1"/>
</dbReference>
<dbReference type="Gene3D" id="3.40.50.300">
    <property type="entry name" value="P-loop containing nucleotide triphosphate hydrolases"/>
    <property type="match status" value="1"/>
</dbReference>
<dbReference type="Pfam" id="PF00005">
    <property type="entry name" value="ABC_tran"/>
    <property type="match status" value="1"/>
</dbReference>
<dbReference type="PROSITE" id="PS50893">
    <property type="entry name" value="ABC_TRANSPORTER_2"/>
    <property type="match status" value="1"/>
</dbReference>
<feature type="domain" description="ABC transporter" evidence="5">
    <location>
        <begin position="14"/>
        <end position="227"/>
    </location>
</feature>
<keyword evidence="2" id="KW-0813">Transport</keyword>
<dbReference type="Proteomes" id="UP000249264">
    <property type="component" value="Chromosome 1"/>
</dbReference>
<protein>
    <submittedName>
        <fullName evidence="6">ABC transporter ATP-binding protein</fullName>
    </submittedName>
</protein>